<keyword evidence="3" id="KW-0732">Signal</keyword>
<name>A0ABS5KCJ7_9BACT</name>
<dbReference type="SMART" id="SM00812">
    <property type="entry name" value="Alpha_L_fucos"/>
    <property type="match status" value="1"/>
</dbReference>
<accession>A0ABS5KCJ7</accession>
<feature type="domain" description="Glycoside hydrolase family 29 N-terminal" evidence="6">
    <location>
        <begin position="40"/>
        <end position="327"/>
    </location>
</feature>
<evidence type="ECO:0000256" key="1">
    <source>
        <dbReference type="ARBA" id="ARBA00007951"/>
    </source>
</evidence>
<dbReference type="RefSeq" id="WP_212229439.1">
    <property type="nucleotide sequence ID" value="NZ_JAGUCN010000017.1"/>
</dbReference>
<reference evidence="7 8" key="1">
    <citation type="journal article" date="2014" name="Int. J. Syst. Evol. Microbiol.">
        <title>Carboxylicivirga gen. nov. in the family Marinilabiliaceae with two novel species, Carboxylicivirga mesophila sp. nov. and Carboxylicivirga taeanensis sp. nov., and reclassification of Cytophaga fermentans as Saccharicrinis fermentans gen. nov., comb. nov.</title>
        <authorList>
            <person name="Yang S.H."/>
            <person name="Seo H.S."/>
            <person name="Woo J.H."/>
            <person name="Oh H.M."/>
            <person name="Jang H."/>
            <person name="Lee J.H."/>
            <person name="Kim S.J."/>
            <person name="Kwon K.K."/>
        </authorList>
    </citation>
    <scope>NUCLEOTIDE SEQUENCE [LARGE SCALE GENOMIC DNA]</scope>
    <source>
        <strain evidence="7 8">JCM 18290</strain>
    </source>
</reference>
<evidence type="ECO:0000313" key="8">
    <source>
        <dbReference type="Proteomes" id="UP000721861"/>
    </source>
</evidence>
<evidence type="ECO:0000256" key="3">
    <source>
        <dbReference type="ARBA" id="ARBA00022729"/>
    </source>
</evidence>
<keyword evidence="4" id="KW-0378">Hydrolase</keyword>
<dbReference type="SUPFAM" id="SSF51445">
    <property type="entry name" value="(Trans)glycosidases"/>
    <property type="match status" value="1"/>
</dbReference>
<dbReference type="Gene3D" id="2.60.120.260">
    <property type="entry name" value="Galactose-binding domain-like"/>
    <property type="match status" value="1"/>
</dbReference>
<dbReference type="Pfam" id="PF01120">
    <property type="entry name" value="Alpha_L_fucos"/>
    <property type="match status" value="1"/>
</dbReference>
<keyword evidence="5" id="KW-0326">Glycosidase</keyword>
<protein>
    <recommendedName>
        <fullName evidence="2">alpha-L-fucosidase</fullName>
        <ecNumber evidence="2">3.2.1.51</ecNumber>
    </recommendedName>
</protein>
<dbReference type="InterPro" id="IPR057739">
    <property type="entry name" value="Glyco_hydro_29_N"/>
</dbReference>
<dbReference type="PANTHER" id="PTHR10030">
    <property type="entry name" value="ALPHA-L-FUCOSIDASE"/>
    <property type="match status" value="1"/>
</dbReference>
<dbReference type="EMBL" id="JAGUCN010000017">
    <property type="protein sequence ID" value="MBS2212666.1"/>
    <property type="molecule type" value="Genomic_DNA"/>
</dbReference>
<evidence type="ECO:0000256" key="5">
    <source>
        <dbReference type="ARBA" id="ARBA00023295"/>
    </source>
</evidence>
<comment type="similarity">
    <text evidence="1">Belongs to the glycosyl hydrolase 29 family.</text>
</comment>
<dbReference type="InterPro" id="IPR017853">
    <property type="entry name" value="GH"/>
</dbReference>
<sequence length="557" mass="63741">MKKHLFIIVLIVFLCLDLVYSQQIPMPTKAQYQWHEQERIMFLHFAPTTWSEVEQNDHTVSLERVNPQMLNTDQWCEAALAFGAKEIIFVAKHSGGFCWWQTTTTEYGVRNTPYKNGKGDVLKELSVSCKKYGLNLGVYVYPGDRTWGAMIGSGGKTKDPTKQEAYNKVFRKQLTEVLSNYGPITEVWFDGSCIIDVSDILETYAKDAVVFQGPQASLRWPGTESGKLYYPAWNTVMREDLQTGVATQLHGNPNGDTWAPLETNTTLYDHYWFWSPKKVKTRKSLQELMDCYYQSVGYGSVFLLNASPDTTGLIPEGDMARYRELGHEISSRFERPIAKLEAVRGHEIVLDLKGMKRVNHIVTMEAYQYGERIREYIVEGLTPNGWKNLCEGISVGRKKIDYFEPIEISKIRWRITKSVGEPIIRSVSAYMIQDFVAPVKKSMNVYSRPKVVADWREDDIHNKTGRLSINLKDKINVPGQYMLTLVPDSKKSVNLIGAEMYYDGEKAIEQLIRMKGDEVYINQTAQITDNRDIVIQLKFKMNKPSGGLVSFKPILIH</sequence>
<dbReference type="InterPro" id="IPR000933">
    <property type="entry name" value="Glyco_hydro_29"/>
</dbReference>
<evidence type="ECO:0000313" key="7">
    <source>
        <dbReference type="EMBL" id="MBS2212666.1"/>
    </source>
</evidence>
<comment type="caution">
    <text evidence="7">The sequence shown here is derived from an EMBL/GenBank/DDBJ whole genome shotgun (WGS) entry which is preliminary data.</text>
</comment>
<dbReference type="EC" id="3.2.1.51" evidence="2"/>
<dbReference type="PANTHER" id="PTHR10030:SF37">
    <property type="entry name" value="ALPHA-L-FUCOSIDASE-RELATED"/>
    <property type="match status" value="1"/>
</dbReference>
<evidence type="ECO:0000259" key="6">
    <source>
        <dbReference type="Pfam" id="PF01120"/>
    </source>
</evidence>
<dbReference type="Proteomes" id="UP000721861">
    <property type="component" value="Unassembled WGS sequence"/>
</dbReference>
<proteinExistence type="inferred from homology"/>
<gene>
    <name evidence="7" type="ORF">KEM09_14705</name>
</gene>
<keyword evidence="8" id="KW-1185">Reference proteome</keyword>
<organism evidence="7 8">
    <name type="scientific">Carboxylicivirga mesophila</name>
    <dbReference type="NCBI Taxonomy" id="1166478"/>
    <lineage>
        <taxon>Bacteria</taxon>
        <taxon>Pseudomonadati</taxon>
        <taxon>Bacteroidota</taxon>
        <taxon>Bacteroidia</taxon>
        <taxon>Marinilabiliales</taxon>
        <taxon>Marinilabiliaceae</taxon>
        <taxon>Carboxylicivirga</taxon>
    </lineage>
</organism>
<evidence type="ECO:0000256" key="2">
    <source>
        <dbReference type="ARBA" id="ARBA00012662"/>
    </source>
</evidence>
<dbReference type="Gene3D" id="3.20.20.80">
    <property type="entry name" value="Glycosidases"/>
    <property type="match status" value="1"/>
</dbReference>
<evidence type="ECO:0000256" key="4">
    <source>
        <dbReference type="ARBA" id="ARBA00022801"/>
    </source>
</evidence>